<feature type="transmembrane region" description="Helical" evidence="1">
    <location>
        <begin position="115"/>
        <end position="137"/>
    </location>
</feature>
<feature type="transmembrane region" description="Helical" evidence="1">
    <location>
        <begin position="149"/>
        <end position="166"/>
    </location>
</feature>
<keyword evidence="1" id="KW-1133">Transmembrane helix</keyword>
<evidence type="ECO:0000256" key="1">
    <source>
        <dbReference type="SAM" id="Phobius"/>
    </source>
</evidence>
<dbReference type="InterPro" id="IPR025699">
    <property type="entry name" value="ABC2_memb-like"/>
</dbReference>
<feature type="transmembrane region" description="Helical" evidence="1">
    <location>
        <begin position="88"/>
        <end position="109"/>
    </location>
</feature>
<dbReference type="AlphaFoldDB" id="A0A1J9TQE8"/>
<feature type="transmembrane region" description="Helical" evidence="1">
    <location>
        <begin position="186"/>
        <end position="211"/>
    </location>
</feature>
<keyword evidence="1" id="KW-0812">Transmembrane</keyword>
<dbReference type="Proteomes" id="UP000181873">
    <property type="component" value="Unassembled WGS sequence"/>
</dbReference>
<organism evidence="2 3">
    <name type="scientific">Bacillus albus</name>
    <dbReference type="NCBI Taxonomy" id="2026189"/>
    <lineage>
        <taxon>Bacteria</taxon>
        <taxon>Bacillati</taxon>
        <taxon>Bacillota</taxon>
        <taxon>Bacilli</taxon>
        <taxon>Bacillales</taxon>
        <taxon>Bacillaceae</taxon>
        <taxon>Bacillus</taxon>
        <taxon>Bacillus cereus group</taxon>
    </lineage>
</organism>
<protein>
    <submittedName>
        <fullName evidence="2">ABC transporter permease</fullName>
    </submittedName>
</protein>
<sequence length="215" mass="23872">MLINLVMKDFLLVKKYFLILLVFAAIAPIYLSSQLQLNDGGLVSFLLTVILMEYILFGTVSKFEDQYKGAALLCATPYTRSAFVKAKYLFLFVIFICAAIIRIIISVVAPSGIESLSASALGITFLTLSILFGVLLPVQFKFGYDKTKIISLLTAFLIPFVAPTLIRGMQSSNIDFKSIFPFSPTVLTWMPCFISIIIGFISMIISLKVYAKKDL</sequence>
<feature type="transmembrane region" description="Helical" evidence="1">
    <location>
        <begin position="12"/>
        <end position="30"/>
    </location>
</feature>
<comment type="caution">
    <text evidence="2">The sequence shown here is derived from an EMBL/GenBank/DDBJ whole genome shotgun (WGS) entry which is preliminary data.</text>
</comment>
<feature type="transmembrane region" description="Helical" evidence="1">
    <location>
        <begin position="42"/>
        <end position="60"/>
    </location>
</feature>
<dbReference type="Pfam" id="PF13346">
    <property type="entry name" value="ABC2_membrane_5"/>
    <property type="match status" value="1"/>
</dbReference>
<keyword evidence="1" id="KW-0472">Membrane</keyword>
<accession>A0A1J9TQE8</accession>
<evidence type="ECO:0000313" key="2">
    <source>
        <dbReference type="EMBL" id="OJD59283.1"/>
    </source>
</evidence>
<name>A0A1J9TQE8_9BACI</name>
<gene>
    <name evidence="2" type="ORF">BAU25_18185</name>
</gene>
<dbReference type="PANTHER" id="PTHR41309">
    <property type="entry name" value="MEMBRANE PROTEIN-RELATED"/>
    <property type="match status" value="1"/>
</dbReference>
<reference evidence="2 3" key="1">
    <citation type="submission" date="2016-06" db="EMBL/GenBank/DDBJ databases">
        <title>First insights into the genetic diversity and population structure of in the Bacillus cereus group bacteria from diverse marine environments.</title>
        <authorList>
            <person name="Liu Y."/>
            <person name="Lai Q."/>
            <person name="Shao Z."/>
        </authorList>
    </citation>
    <scope>NUCLEOTIDE SEQUENCE [LARGE SCALE GENOMIC DNA]</scope>
    <source>
        <strain evidence="2 3">N35-10-2</strain>
    </source>
</reference>
<proteinExistence type="predicted"/>
<evidence type="ECO:0000313" key="3">
    <source>
        <dbReference type="Proteomes" id="UP000181873"/>
    </source>
</evidence>
<dbReference type="EMBL" id="MAOE01000115">
    <property type="protein sequence ID" value="OJD59283.1"/>
    <property type="molecule type" value="Genomic_DNA"/>
</dbReference>
<dbReference type="RefSeq" id="WP_000906772.1">
    <property type="nucleotide sequence ID" value="NZ_CBCSIO010000044.1"/>
</dbReference>
<dbReference type="PANTHER" id="PTHR41309:SF2">
    <property type="entry name" value="MEMBRANE PROTEIN"/>
    <property type="match status" value="1"/>
</dbReference>